<sequence length="92" mass="10362">MLPNSPVDSAQTGFFDIANQLNANHPLLALGRAIDWSLLEHEFKPLYSARGRNVKPIRLMSGLLMLKQLYNLSDEAVVAQWQNEPLLSGFLR</sequence>
<protein>
    <submittedName>
        <fullName evidence="2">Transposase, IS5 family</fullName>
    </submittedName>
</protein>
<evidence type="ECO:0000313" key="3">
    <source>
        <dbReference type="Proteomes" id="UP000198623"/>
    </source>
</evidence>
<accession>A0A1I2QWJ2</accession>
<dbReference type="InterPro" id="IPR008490">
    <property type="entry name" value="Transposase_InsH_N"/>
</dbReference>
<dbReference type="EMBL" id="FOOU01000005">
    <property type="protein sequence ID" value="SFG30016.1"/>
    <property type="molecule type" value="Genomic_DNA"/>
</dbReference>
<feature type="domain" description="Transposase InsH N-terminal" evidence="1">
    <location>
        <begin position="17"/>
        <end position="91"/>
    </location>
</feature>
<dbReference type="Pfam" id="PF05598">
    <property type="entry name" value="DUF772"/>
    <property type="match status" value="1"/>
</dbReference>
<dbReference type="PANTHER" id="PTHR33803">
    <property type="entry name" value="IS1478 TRANSPOSASE"/>
    <property type="match status" value="1"/>
</dbReference>
<gene>
    <name evidence="2" type="ORF">SAMN05216175_10558</name>
</gene>
<evidence type="ECO:0000259" key="1">
    <source>
        <dbReference type="Pfam" id="PF05598"/>
    </source>
</evidence>
<dbReference type="STRING" id="1045558.SAMN05216175_10558"/>
<dbReference type="PANTHER" id="PTHR33803:SF3">
    <property type="entry name" value="BLL1974 PROTEIN"/>
    <property type="match status" value="1"/>
</dbReference>
<reference evidence="3" key="1">
    <citation type="submission" date="2016-10" db="EMBL/GenBank/DDBJ databases">
        <authorList>
            <person name="Varghese N."/>
            <person name="Submissions S."/>
        </authorList>
    </citation>
    <scope>NUCLEOTIDE SEQUENCE [LARGE SCALE GENOMIC DNA]</scope>
    <source>
        <strain evidence="3">CGMCC 1.10971</strain>
    </source>
</reference>
<dbReference type="RefSeq" id="WP_198064116.1">
    <property type="nucleotide sequence ID" value="NZ_FOOU01000005.1"/>
</dbReference>
<evidence type="ECO:0000313" key="2">
    <source>
        <dbReference type="EMBL" id="SFG30016.1"/>
    </source>
</evidence>
<name>A0A1I2QWJ2_9GAMM</name>
<proteinExistence type="predicted"/>
<dbReference type="Proteomes" id="UP000198623">
    <property type="component" value="Unassembled WGS sequence"/>
</dbReference>
<dbReference type="AlphaFoldDB" id="A0A1I2QWJ2"/>
<organism evidence="2 3">
    <name type="scientific">Neptunomonas qingdaonensis</name>
    <dbReference type="NCBI Taxonomy" id="1045558"/>
    <lineage>
        <taxon>Bacteria</taxon>
        <taxon>Pseudomonadati</taxon>
        <taxon>Pseudomonadota</taxon>
        <taxon>Gammaproteobacteria</taxon>
        <taxon>Oceanospirillales</taxon>
        <taxon>Oceanospirillaceae</taxon>
        <taxon>Neptunomonas</taxon>
    </lineage>
</organism>
<keyword evidence="3" id="KW-1185">Reference proteome</keyword>